<keyword evidence="3 5" id="KW-0807">Transducer</keyword>
<dbReference type="RefSeq" id="WP_121255204.1">
    <property type="nucleotide sequence ID" value="NZ_RBIL01000002.1"/>
</dbReference>
<keyword evidence="6" id="KW-0472">Membrane</keyword>
<evidence type="ECO:0000256" key="1">
    <source>
        <dbReference type="ARBA" id="ARBA00022692"/>
    </source>
</evidence>
<feature type="transmembrane region" description="Helical" evidence="6">
    <location>
        <begin position="195"/>
        <end position="214"/>
    </location>
</feature>
<accession>A0A660L252</accession>
<keyword evidence="10" id="KW-1185">Reference proteome</keyword>
<comment type="similarity">
    <text evidence="4">Belongs to the methyl-accepting chemotaxis (MCP) protein family.</text>
</comment>
<evidence type="ECO:0000256" key="4">
    <source>
        <dbReference type="ARBA" id="ARBA00029447"/>
    </source>
</evidence>
<reference evidence="9 10" key="1">
    <citation type="submission" date="2018-10" db="EMBL/GenBank/DDBJ databases">
        <title>Genomic Encyclopedia of Archaeal and Bacterial Type Strains, Phase II (KMG-II): from individual species to whole genera.</title>
        <authorList>
            <person name="Goeker M."/>
        </authorList>
    </citation>
    <scope>NUCLEOTIDE SEQUENCE [LARGE SCALE GENOMIC DNA]</scope>
    <source>
        <strain evidence="9 10">DSM 14954</strain>
    </source>
</reference>
<dbReference type="SMART" id="SM00283">
    <property type="entry name" value="MA"/>
    <property type="match status" value="1"/>
</dbReference>
<protein>
    <submittedName>
        <fullName evidence="9">Methyl-accepting chemotaxis protein</fullName>
    </submittedName>
</protein>
<dbReference type="PROSITE" id="PS50111">
    <property type="entry name" value="CHEMOTAXIS_TRANSDUC_2"/>
    <property type="match status" value="1"/>
</dbReference>
<dbReference type="SUPFAM" id="SSF58104">
    <property type="entry name" value="Methyl-accepting chemotaxis protein (MCP) signaling domain"/>
    <property type="match status" value="1"/>
</dbReference>
<keyword evidence="2 6" id="KW-1133">Transmembrane helix</keyword>
<dbReference type="OrthoDB" id="5241941at2"/>
<dbReference type="InterPro" id="IPR004089">
    <property type="entry name" value="MCPsignal_dom"/>
</dbReference>
<dbReference type="Pfam" id="PF00015">
    <property type="entry name" value="MCPsignal"/>
    <property type="match status" value="1"/>
</dbReference>
<evidence type="ECO:0000259" key="8">
    <source>
        <dbReference type="PROSITE" id="PS50885"/>
    </source>
</evidence>
<dbReference type="CDD" id="cd06225">
    <property type="entry name" value="HAMP"/>
    <property type="match status" value="1"/>
</dbReference>
<evidence type="ECO:0000256" key="3">
    <source>
        <dbReference type="ARBA" id="ARBA00023224"/>
    </source>
</evidence>
<feature type="domain" description="Methyl-accepting transducer" evidence="7">
    <location>
        <begin position="322"/>
        <end position="558"/>
    </location>
</feature>
<dbReference type="AlphaFoldDB" id="A0A660L252"/>
<organism evidence="9 10">
    <name type="scientific">Solirubrobacter pauli</name>
    <dbReference type="NCBI Taxonomy" id="166793"/>
    <lineage>
        <taxon>Bacteria</taxon>
        <taxon>Bacillati</taxon>
        <taxon>Actinomycetota</taxon>
        <taxon>Thermoleophilia</taxon>
        <taxon>Solirubrobacterales</taxon>
        <taxon>Solirubrobacteraceae</taxon>
        <taxon>Solirubrobacter</taxon>
    </lineage>
</organism>
<comment type="caution">
    <text evidence="9">The sequence shown here is derived from an EMBL/GenBank/DDBJ whole genome shotgun (WGS) entry which is preliminary data.</text>
</comment>
<dbReference type="EMBL" id="RBIL01000002">
    <property type="protein sequence ID" value="RKQ86999.1"/>
    <property type="molecule type" value="Genomic_DNA"/>
</dbReference>
<dbReference type="PANTHER" id="PTHR32089:SF112">
    <property type="entry name" value="LYSOZYME-LIKE PROTEIN-RELATED"/>
    <property type="match status" value="1"/>
</dbReference>
<feature type="domain" description="HAMP" evidence="8">
    <location>
        <begin position="238"/>
        <end position="289"/>
    </location>
</feature>
<dbReference type="GO" id="GO:0016020">
    <property type="term" value="C:membrane"/>
    <property type="evidence" value="ECO:0007669"/>
    <property type="project" value="InterPro"/>
</dbReference>
<dbReference type="Gene3D" id="1.10.287.950">
    <property type="entry name" value="Methyl-accepting chemotaxis protein"/>
    <property type="match status" value="1"/>
</dbReference>
<evidence type="ECO:0000256" key="2">
    <source>
        <dbReference type="ARBA" id="ARBA00022989"/>
    </source>
</evidence>
<dbReference type="InterPro" id="IPR003660">
    <property type="entry name" value="HAMP_dom"/>
</dbReference>
<evidence type="ECO:0000313" key="9">
    <source>
        <dbReference type="EMBL" id="RKQ86999.1"/>
    </source>
</evidence>
<dbReference type="InterPro" id="IPR024478">
    <property type="entry name" value="HlyB_4HB_MCP"/>
</dbReference>
<dbReference type="Gene3D" id="1.10.8.500">
    <property type="entry name" value="HAMP domain in histidine kinase"/>
    <property type="match status" value="1"/>
</dbReference>
<evidence type="ECO:0000259" key="7">
    <source>
        <dbReference type="PROSITE" id="PS50111"/>
    </source>
</evidence>
<gene>
    <name evidence="9" type="ORF">C8N24_5019</name>
</gene>
<dbReference type="Proteomes" id="UP000278962">
    <property type="component" value="Unassembled WGS sequence"/>
</dbReference>
<keyword evidence="1 6" id="KW-0812">Transmembrane</keyword>
<evidence type="ECO:0000256" key="5">
    <source>
        <dbReference type="PROSITE-ProRule" id="PRU00284"/>
    </source>
</evidence>
<dbReference type="GO" id="GO:0007165">
    <property type="term" value="P:signal transduction"/>
    <property type="evidence" value="ECO:0007669"/>
    <property type="project" value="UniProtKB-KW"/>
</dbReference>
<evidence type="ECO:0000313" key="10">
    <source>
        <dbReference type="Proteomes" id="UP000278962"/>
    </source>
</evidence>
<dbReference type="PROSITE" id="PS50885">
    <property type="entry name" value="HAMP"/>
    <property type="match status" value="1"/>
</dbReference>
<evidence type="ECO:0000256" key="6">
    <source>
        <dbReference type="SAM" id="Phobius"/>
    </source>
</evidence>
<name>A0A660L252_9ACTN</name>
<sequence>MSVIPTRFGLRGKLLAGSAVLLAFTGTVGAFGISDIKSANDEADRLYSQAVVPLSELGTARAKFNENRAFVNNHTLETSAAAKAEVEAKINKNVATIDSNLARVEPTLAGDAQLQDQFKTLVAQIATYREARNQVIGLSNANKTQEAYAVNKAEAIPAAANVAGSFTTLFEAKVAAGKTAHEHIQASASAATTRALLVILAAIAVGFALALWFARRITRTVNEVLNRLQLLRDHCTADLAAALGRVAEGDLTVPVQPITPELHRTSNDEIGDVAEAVGAIRNATVRSVDAYNAMRAQLADTVAEMAVQAATVASASQQMAATSEETGRAVSEIAAAVTEVAHGAERQVRGVEVAREAVQQASASAATSAEVATHTARAAEDARGVALEGVDAAESASAAMREVAESSAAVGSAIGELNARSERIGGIVGTITGLAEQTNLLALNAAIEAARAGEQGRGFAVVAEEVRKLAEESQSAASEISALIGEMQAETSRVVGVVSDGTQRTQDGVATVERTREAFEAIGTAVEDMTARVGEITTAVDQISAEASRAESEVVDVAAVAEESSASVEQVSASTQQTSASAQEIAASAQTLSATAEHLNSLVARFTVSAA</sequence>
<dbReference type="CDD" id="cd11386">
    <property type="entry name" value="MCP_signal"/>
    <property type="match status" value="1"/>
</dbReference>
<dbReference type="Pfam" id="PF12729">
    <property type="entry name" value="4HB_MCP_1"/>
    <property type="match status" value="1"/>
</dbReference>
<proteinExistence type="inferred from homology"/>
<dbReference type="PANTHER" id="PTHR32089">
    <property type="entry name" value="METHYL-ACCEPTING CHEMOTAXIS PROTEIN MCPB"/>
    <property type="match status" value="1"/>
</dbReference>